<feature type="domain" description="SUF system FeS cluster assembly SufBD N-terminal" evidence="2">
    <location>
        <begin position="12"/>
        <end position="156"/>
    </location>
</feature>
<dbReference type="PANTHER" id="PTHR43575">
    <property type="entry name" value="PROTEIN ABCI7, CHLOROPLASTIC"/>
    <property type="match status" value="1"/>
</dbReference>
<dbReference type="PANTHER" id="PTHR43575:SF1">
    <property type="entry name" value="PROTEIN ABCI7, CHLOROPLASTIC"/>
    <property type="match status" value="1"/>
</dbReference>
<proteinExistence type="predicted"/>
<dbReference type="InterPro" id="IPR011542">
    <property type="entry name" value="SUF_FeS_clus_asmbl_SufD"/>
</dbReference>
<name>A0A381V3D1_9ZZZZ</name>
<evidence type="ECO:0000313" key="3">
    <source>
        <dbReference type="EMBL" id="SVA34714.1"/>
    </source>
</evidence>
<dbReference type="EMBL" id="UINC01007710">
    <property type="protein sequence ID" value="SVA34714.1"/>
    <property type="molecule type" value="Genomic_DNA"/>
</dbReference>
<dbReference type="Pfam" id="PF01458">
    <property type="entry name" value="SUFBD_core"/>
    <property type="match status" value="1"/>
</dbReference>
<evidence type="ECO:0000259" key="1">
    <source>
        <dbReference type="Pfam" id="PF01458"/>
    </source>
</evidence>
<dbReference type="InterPro" id="IPR037284">
    <property type="entry name" value="SUF_FeS_clus_asmbl_SufBD_sf"/>
</dbReference>
<dbReference type="Pfam" id="PF19295">
    <property type="entry name" value="SufBD_N"/>
    <property type="match status" value="1"/>
</dbReference>
<dbReference type="InterPro" id="IPR045595">
    <property type="entry name" value="SufBD_N"/>
</dbReference>
<accession>A0A381V3D1</accession>
<dbReference type="InterPro" id="IPR055346">
    <property type="entry name" value="Fe-S_cluster_assembly_SufBD"/>
</dbReference>
<evidence type="ECO:0008006" key="4">
    <source>
        <dbReference type="Google" id="ProtNLM"/>
    </source>
</evidence>
<organism evidence="3">
    <name type="scientific">marine metagenome</name>
    <dbReference type="NCBI Taxonomy" id="408172"/>
    <lineage>
        <taxon>unclassified sequences</taxon>
        <taxon>metagenomes</taxon>
        <taxon>ecological metagenomes</taxon>
    </lineage>
</organism>
<dbReference type="InterPro" id="IPR000825">
    <property type="entry name" value="SUF_FeS_clus_asmbl_SufBD_core"/>
</dbReference>
<dbReference type="SUPFAM" id="SSF101960">
    <property type="entry name" value="Stabilizer of iron transporter SufD"/>
    <property type="match status" value="1"/>
</dbReference>
<reference evidence="3" key="1">
    <citation type="submission" date="2018-05" db="EMBL/GenBank/DDBJ databases">
        <authorList>
            <person name="Lanie J.A."/>
            <person name="Ng W.-L."/>
            <person name="Kazmierczak K.M."/>
            <person name="Andrzejewski T.M."/>
            <person name="Davidsen T.M."/>
            <person name="Wayne K.J."/>
            <person name="Tettelin H."/>
            <person name="Glass J.I."/>
            <person name="Rusch D."/>
            <person name="Podicherti R."/>
            <person name="Tsui H.-C.T."/>
            <person name="Winkler M.E."/>
        </authorList>
    </citation>
    <scope>NUCLEOTIDE SEQUENCE</scope>
</reference>
<dbReference type="NCBIfam" id="TIGR01981">
    <property type="entry name" value="sufD"/>
    <property type="match status" value="1"/>
</dbReference>
<gene>
    <name evidence="3" type="ORF">METZ01_LOCUS87568</name>
</gene>
<protein>
    <recommendedName>
        <fullName evidence="4">Fe-S cluster assembly protein SufD</fullName>
    </recommendedName>
</protein>
<dbReference type="AlphaFoldDB" id="A0A381V3D1"/>
<sequence length="421" mass="47656">MSVSDYKAEFEKMLNRDYFSKSLHSHRKEAFTQLEKTGFPTRKWEDWRFTNVSNISDGEFMISEISDAPQTTPNIDSYQMEGVDTVVIYNGHYQKDISSIPNGVNLLSGLEYMERKNGNFDRANNSPFDLLNTAFTDSGMCIVLEKNTLVKSPIRILFISNGDRSIMVNPRVNVDIGESSSLTFIEQHVGDATSFFQNESVFITLENNAQLNHIRIQSNSEFTQNMANLNVNQEYDSHYDFFQLVDGSKLGRSNICVQLDGENAQCNINSLTLSKNNQHIDNNIIVNHNSPQTHSTQFVKSILFDTSTGVFNGKTVVHENAQKITAQQTNKNLLLSKKAKMNSNPQLEIYADDVKCSHGSTTGQIDEDALFYLRSRGINKQDAMELMVTGFANEVLDKIPQPEIKKAIYTEFTVKLNRLMS</sequence>
<evidence type="ECO:0000259" key="2">
    <source>
        <dbReference type="Pfam" id="PF19295"/>
    </source>
</evidence>
<feature type="domain" description="SUF system FeS cluster assembly SufBD core" evidence="1">
    <location>
        <begin position="159"/>
        <end position="391"/>
    </location>
</feature>
<dbReference type="GO" id="GO:0016226">
    <property type="term" value="P:iron-sulfur cluster assembly"/>
    <property type="evidence" value="ECO:0007669"/>
    <property type="project" value="InterPro"/>
</dbReference>